<dbReference type="Pfam" id="PF01094">
    <property type="entry name" value="ANF_receptor"/>
    <property type="match status" value="2"/>
</dbReference>
<protein>
    <recommendedName>
        <fullName evidence="8">G-protein coupled receptors family 3 profile domain-containing protein</fullName>
    </recommendedName>
</protein>
<keyword evidence="2 7" id="KW-0812">Transmembrane</keyword>
<dbReference type="CDD" id="cd13953">
    <property type="entry name" value="7tm_classC_mGluR-like"/>
    <property type="match status" value="1"/>
</dbReference>
<dbReference type="Proteomes" id="UP001497623">
    <property type="component" value="Unassembled WGS sequence"/>
</dbReference>
<feature type="transmembrane region" description="Helical" evidence="7">
    <location>
        <begin position="1256"/>
        <end position="1275"/>
    </location>
</feature>
<dbReference type="Pfam" id="PF00003">
    <property type="entry name" value="7tm_3"/>
    <property type="match status" value="1"/>
</dbReference>
<evidence type="ECO:0000256" key="5">
    <source>
        <dbReference type="ARBA" id="ARBA00023170"/>
    </source>
</evidence>
<feature type="transmembrane region" description="Helical" evidence="7">
    <location>
        <begin position="1319"/>
        <end position="1337"/>
    </location>
</feature>
<dbReference type="InterPro" id="IPR000337">
    <property type="entry name" value="GPCR_3"/>
</dbReference>
<dbReference type="GO" id="GO:0016020">
    <property type="term" value="C:membrane"/>
    <property type="evidence" value="ECO:0007669"/>
    <property type="project" value="UniProtKB-SubCell"/>
</dbReference>
<gene>
    <name evidence="9" type="ORF">MNOR_LOCUS19521</name>
</gene>
<dbReference type="PANTHER" id="PTHR24060">
    <property type="entry name" value="METABOTROPIC GLUTAMATE RECEPTOR"/>
    <property type="match status" value="1"/>
</dbReference>
<dbReference type="InterPro" id="IPR028082">
    <property type="entry name" value="Peripla_BP_I"/>
</dbReference>
<feature type="transmembrane region" description="Helical" evidence="7">
    <location>
        <begin position="1287"/>
        <end position="1307"/>
    </location>
</feature>
<feature type="domain" description="G-protein coupled receptors family 3 profile" evidence="8">
    <location>
        <begin position="1099"/>
        <end position="1342"/>
    </location>
</feature>
<evidence type="ECO:0000313" key="9">
    <source>
        <dbReference type="EMBL" id="CAL4110974.1"/>
    </source>
</evidence>
<accession>A0AAV2R0Y5</accession>
<keyword evidence="10" id="KW-1185">Reference proteome</keyword>
<dbReference type="SUPFAM" id="SSF53822">
    <property type="entry name" value="Periplasmic binding protein-like I"/>
    <property type="match status" value="2"/>
</dbReference>
<comment type="subcellular location">
    <subcellularLocation>
        <location evidence="1">Membrane</location>
        <topology evidence="1">Multi-pass membrane protein</topology>
    </subcellularLocation>
</comment>
<keyword evidence="4 7" id="KW-0472">Membrane</keyword>
<evidence type="ECO:0000256" key="1">
    <source>
        <dbReference type="ARBA" id="ARBA00004141"/>
    </source>
</evidence>
<dbReference type="PROSITE" id="PS50259">
    <property type="entry name" value="G_PROTEIN_RECEP_F3_4"/>
    <property type="match status" value="1"/>
</dbReference>
<organism evidence="9 10">
    <name type="scientific">Meganyctiphanes norvegica</name>
    <name type="common">Northern krill</name>
    <name type="synonym">Thysanopoda norvegica</name>
    <dbReference type="NCBI Taxonomy" id="48144"/>
    <lineage>
        <taxon>Eukaryota</taxon>
        <taxon>Metazoa</taxon>
        <taxon>Ecdysozoa</taxon>
        <taxon>Arthropoda</taxon>
        <taxon>Crustacea</taxon>
        <taxon>Multicrustacea</taxon>
        <taxon>Malacostraca</taxon>
        <taxon>Eumalacostraca</taxon>
        <taxon>Eucarida</taxon>
        <taxon>Euphausiacea</taxon>
        <taxon>Euphausiidae</taxon>
        <taxon>Meganyctiphanes</taxon>
    </lineage>
</organism>
<evidence type="ECO:0000256" key="2">
    <source>
        <dbReference type="ARBA" id="ARBA00022692"/>
    </source>
</evidence>
<sequence>MLLLVPRVGRYVNSNLELVVSLAEYHNGTQTRLDHLPSSCLADCLVCQHQETDYFFVESPDKLYIAAAFNIHKSGHMPLECGPLDGDQGIQNVESFLWALDRVNKDPHILPGLQLGAIIFDACNSKEKVVRDVTNFLTGRVPDHLREKIPSSNNIVGVVTGGIGEEVRQIIDVMQPYGITTLATQATSTVLSNTRRYPVLLRLASPNDVMGRALGSLLLYWQWEVFSIVYSDGGTEAEVLKHLLRETEQHNLKPALTEAVPLKVDDQEYMIGVWGRIAEAAQQGARVIVLLLEHHHAKAFLEAASRLRQEGLLKQGDFVYLMGESPRAFITHENDILGSLVVQPISGNVREFQNHFISLNIANHTNYPWFHEFWSRIFKCQGAACFNGPKRSLSGYRFRQADGVVATADAVLLLSRGLERWRREACHGRCDSAKAKKKGFSNEQSSLKNGIFLCWAFFEINPSIFATLNFIICFNSQSLINGTCDKLLTDTFYREKLFQFTRSVNQESVDGRPITFTVDGYNRKAALQVLNHRRLGGPRAGMLRVGIYNDQDGIDINATLVVTYDSENNERSMVDVKSQCIDLTLCGTVEATIKPMKKKYGYMQMFPHARFGISGLVPYHRKGKTFFTCGEFYSEGVYQNLVAVAYALDQINHNDAGINLGAIFFDYCDRTERARERFFSFFSGEALEADEHIQLAPNRIVASISFDDLAAEAVSNILSSNYIPHISSPVGGHMLGDRSDKTILTSIPSRTAELRTIFSIMSEYNWKFVSVIYDNDKNGKFLMKTFRDFALDDGICVGDSLGTPLRVSEEYAQELIETLVIEWKPRVIILLMDDADNIRTILKVVNRMRKSEHFVFLAGSAWGNKVSITKGLDRVSAGALTFTMETYDLPDFRAYLSNHTLEHHNQIPDVWFEEYFQSKFQCRLSNSEKVQRQYVKECLGTETIHPDEVVQDPYVFHTILGINTIAHGLNSYIQNHCSGAETIDDCNVVQAELLLEILIQSELALNNTNDPNSYDQGGAYGYHIWNYRKLGREYGYANVGKWENSKLRLEKPSIEFKIGTFAPDSFCGEGICLEVCSSQSPIYASMSLPEPLPLDHNFRNAYGITTSAISMVGVLVILVIMIYFMMAFPTAAGTSVLGYMILIGCLMLYAVNFAFIFQPTVGTCAVRRFLMGVAYSIVFSAMLVKVIHTWRITSYKTTPLELDALTKPAGLLLVSCSLVMVQVILGAAWLILYPPGIDLISEAWRCTPTEHFETELIISLIYVMVLLVITILFCFETWHSEENSHETRWILVASMFSAVTWCVWTVVATQAPIHFRDPSIVIGNIVCATVVMVFLFARKLYLYSQLSQSVKDLEMRSHYTATTSIYNTSIPPHKLAEELARTQGQLNNSHIPGRQFV</sequence>
<feature type="transmembrane region" description="Helical" evidence="7">
    <location>
        <begin position="1209"/>
        <end position="1232"/>
    </location>
</feature>
<dbReference type="PRINTS" id="PR00248">
    <property type="entry name" value="GPCRMGR"/>
</dbReference>
<keyword evidence="3 7" id="KW-1133">Transmembrane helix</keyword>
<dbReference type="InterPro" id="IPR001828">
    <property type="entry name" value="ANF_lig-bd_rcpt"/>
</dbReference>
<feature type="transmembrane region" description="Helical" evidence="7">
    <location>
        <begin position="1101"/>
        <end position="1124"/>
    </location>
</feature>
<reference evidence="9 10" key="1">
    <citation type="submission" date="2024-05" db="EMBL/GenBank/DDBJ databases">
        <authorList>
            <person name="Wallberg A."/>
        </authorList>
    </citation>
    <scope>NUCLEOTIDE SEQUENCE [LARGE SCALE GENOMIC DNA]</scope>
</reference>
<dbReference type="GO" id="GO:0004930">
    <property type="term" value="F:G protein-coupled receptor activity"/>
    <property type="evidence" value="ECO:0007669"/>
    <property type="project" value="InterPro"/>
</dbReference>
<dbReference type="InterPro" id="IPR017978">
    <property type="entry name" value="GPCR_3_C"/>
</dbReference>
<evidence type="ECO:0000256" key="3">
    <source>
        <dbReference type="ARBA" id="ARBA00022989"/>
    </source>
</evidence>
<evidence type="ECO:0000313" key="10">
    <source>
        <dbReference type="Proteomes" id="UP001497623"/>
    </source>
</evidence>
<comment type="caution">
    <text evidence="9">The sequence shown here is derived from an EMBL/GenBank/DDBJ whole genome shotgun (WGS) entry which is preliminary data.</text>
</comment>
<proteinExistence type="predicted"/>
<dbReference type="InterPro" id="IPR050726">
    <property type="entry name" value="mGluR"/>
</dbReference>
<feature type="transmembrane region" description="Helical" evidence="7">
    <location>
        <begin position="1169"/>
        <end position="1188"/>
    </location>
</feature>
<feature type="transmembrane region" description="Helical" evidence="7">
    <location>
        <begin position="1136"/>
        <end position="1157"/>
    </location>
</feature>
<evidence type="ECO:0000256" key="6">
    <source>
        <dbReference type="ARBA" id="ARBA00023180"/>
    </source>
</evidence>
<keyword evidence="5" id="KW-0675">Receptor</keyword>
<evidence type="ECO:0000259" key="8">
    <source>
        <dbReference type="PROSITE" id="PS50259"/>
    </source>
</evidence>
<evidence type="ECO:0000256" key="4">
    <source>
        <dbReference type="ARBA" id="ARBA00023136"/>
    </source>
</evidence>
<keyword evidence="6" id="KW-0325">Glycoprotein</keyword>
<dbReference type="EMBL" id="CAXKWB010014542">
    <property type="protein sequence ID" value="CAL4110974.1"/>
    <property type="molecule type" value="Genomic_DNA"/>
</dbReference>
<name>A0AAV2R0Y5_MEGNR</name>
<dbReference type="Gene3D" id="3.40.50.2300">
    <property type="match status" value="4"/>
</dbReference>
<evidence type="ECO:0000256" key="7">
    <source>
        <dbReference type="SAM" id="Phobius"/>
    </source>
</evidence>
<feature type="non-terminal residue" evidence="9">
    <location>
        <position position="1397"/>
    </location>
</feature>